<dbReference type="EMBL" id="GEDV01001343">
    <property type="protein sequence ID" value="JAP87214.1"/>
    <property type="molecule type" value="Transcribed_RNA"/>
</dbReference>
<name>A0A131Z7B5_RHIAP</name>
<feature type="non-terminal residue" evidence="1">
    <location>
        <position position="1"/>
    </location>
</feature>
<sequence>SRLKSKELAVGAFRPCSIKGGVLFTAEPLGQATLACQQPQLQKMEANRICWAALFVLSNCAVVFCHLAPPAGPRRLHHDVADSFKVIQSFPYAVAVVDSDNDTYFDCWTAERKVIDEDARTATYEGHFPLARRVVPFHVKAVQNSPKFTFTLDDDPTPKEGVFHYTDYENCVVEDLEYHKHQCVLWVKKELMNSVPQTCIDYYVDICGVGVPIHSRDLCGDR</sequence>
<reference evidence="1" key="1">
    <citation type="journal article" date="2016" name="Ticks Tick Borne Dis.">
        <title>De novo assembly and annotation of the salivary gland transcriptome of Rhipicephalus appendiculatus male and female ticks during blood feeding.</title>
        <authorList>
            <person name="de Castro M.H."/>
            <person name="de Klerk D."/>
            <person name="Pienaar R."/>
            <person name="Latif A.A."/>
            <person name="Rees D.J."/>
            <person name="Mans B.J."/>
        </authorList>
    </citation>
    <scope>NUCLEOTIDE SEQUENCE</scope>
    <source>
        <tissue evidence="1">Salivary glands</tissue>
    </source>
</reference>
<evidence type="ECO:0000313" key="1">
    <source>
        <dbReference type="EMBL" id="JAP87214.1"/>
    </source>
</evidence>
<accession>A0A131Z7B5</accession>
<dbReference type="Pfam" id="PF02098">
    <property type="entry name" value="His_binding"/>
    <property type="match status" value="1"/>
</dbReference>
<dbReference type="GO" id="GO:0030682">
    <property type="term" value="P:symbiont-mediated perturbation of host defenses"/>
    <property type="evidence" value="ECO:0007669"/>
    <property type="project" value="InterPro"/>
</dbReference>
<dbReference type="Gene3D" id="2.40.128.20">
    <property type="match status" value="1"/>
</dbReference>
<dbReference type="GO" id="GO:0043176">
    <property type="term" value="F:amine binding"/>
    <property type="evidence" value="ECO:0007669"/>
    <property type="project" value="InterPro"/>
</dbReference>
<dbReference type="SUPFAM" id="SSF50814">
    <property type="entry name" value="Lipocalins"/>
    <property type="match status" value="1"/>
</dbReference>
<dbReference type="InterPro" id="IPR002970">
    <property type="entry name" value="Tick_his-bd"/>
</dbReference>
<protein>
    <submittedName>
        <fullName evidence="1">Lipocalin</fullName>
    </submittedName>
</protein>
<dbReference type="InterPro" id="IPR012674">
    <property type="entry name" value="Calycin"/>
</dbReference>
<dbReference type="AlphaFoldDB" id="A0A131Z7B5"/>
<proteinExistence type="predicted"/>
<organism evidence="1">
    <name type="scientific">Rhipicephalus appendiculatus</name>
    <name type="common">Brown ear tick</name>
    <dbReference type="NCBI Taxonomy" id="34631"/>
    <lineage>
        <taxon>Eukaryota</taxon>
        <taxon>Metazoa</taxon>
        <taxon>Ecdysozoa</taxon>
        <taxon>Arthropoda</taxon>
        <taxon>Chelicerata</taxon>
        <taxon>Arachnida</taxon>
        <taxon>Acari</taxon>
        <taxon>Parasitiformes</taxon>
        <taxon>Ixodida</taxon>
        <taxon>Ixodoidea</taxon>
        <taxon>Ixodidae</taxon>
        <taxon>Rhipicephalinae</taxon>
        <taxon>Rhipicephalus</taxon>
        <taxon>Rhipicephalus</taxon>
    </lineage>
</organism>